<organism evidence="1 2">
    <name type="scientific">Pseudoponticoccus marisrubri</name>
    <dbReference type="NCBI Taxonomy" id="1685382"/>
    <lineage>
        <taxon>Bacteria</taxon>
        <taxon>Pseudomonadati</taxon>
        <taxon>Pseudomonadota</taxon>
        <taxon>Alphaproteobacteria</taxon>
        <taxon>Rhodobacterales</taxon>
        <taxon>Roseobacteraceae</taxon>
        <taxon>Pseudoponticoccus</taxon>
    </lineage>
</organism>
<dbReference type="Proteomes" id="UP000054396">
    <property type="component" value="Unassembled WGS sequence"/>
</dbReference>
<proteinExistence type="predicted"/>
<name>A0A0W7WEK1_9RHOB</name>
<dbReference type="AlphaFoldDB" id="A0A0W7WEK1"/>
<reference evidence="1 2" key="1">
    <citation type="submission" date="2015-12" db="EMBL/GenBank/DDBJ databases">
        <authorList>
            <person name="Shamseldin A."/>
            <person name="Moawad H."/>
            <person name="Abd El-Rahim W.M."/>
            <person name="Sadowsky M.J."/>
        </authorList>
    </citation>
    <scope>NUCLEOTIDE SEQUENCE [LARGE SCALE GENOMIC DNA]</scope>
    <source>
        <strain evidence="1 2">SJ5A-1</strain>
    </source>
</reference>
<accession>A0A0W7WEK1</accession>
<dbReference type="EMBL" id="LPXO01000018">
    <property type="protein sequence ID" value="KUF09001.1"/>
    <property type="molecule type" value="Genomic_DNA"/>
</dbReference>
<protein>
    <submittedName>
        <fullName evidence="1">Uncharacterized protein</fullName>
    </submittedName>
</protein>
<comment type="caution">
    <text evidence="1">The sequence shown here is derived from an EMBL/GenBank/DDBJ whole genome shotgun (WGS) entry which is preliminary data.</text>
</comment>
<sequence length="157" mass="16426">MGVALVLATGFLMVSAGAVVVLTFLSPDRQMRAMAKASEAEIDGRDNLLTRLVTGGGGADVAVNMAVKQAQARLDSGELSADEARKTRAFIAQREGKSAADIVRDNMRPALLLKAQAAGLPHLGQEAARKLDACTSTTCLGYVEAEFEAALHDAGNR</sequence>
<evidence type="ECO:0000313" key="1">
    <source>
        <dbReference type="EMBL" id="KUF09001.1"/>
    </source>
</evidence>
<keyword evidence="2" id="KW-1185">Reference proteome</keyword>
<gene>
    <name evidence="1" type="ORF">AVJ23_19585</name>
</gene>
<evidence type="ECO:0000313" key="2">
    <source>
        <dbReference type="Proteomes" id="UP000054396"/>
    </source>
</evidence>